<evidence type="ECO:0000313" key="4">
    <source>
        <dbReference type="Proteomes" id="UP000706039"/>
    </source>
</evidence>
<dbReference type="PROSITE" id="PS00383">
    <property type="entry name" value="TYR_PHOSPHATASE_1"/>
    <property type="match status" value="1"/>
</dbReference>
<dbReference type="InterPro" id="IPR026893">
    <property type="entry name" value="Tyr/Ser_Pase_IphP-type"/>
</dbReference>
<dbReference type="Gene3D" id="3.90.190.10">
    <property type="entry name" value="Protein tyrosine phosphatase superfamily"/>
    <property type="match status" value="1"/>
</dbReference>
<dbReference type="InterPro" id="IPR016130">
    <property type="entry name" value="Tyr_Pase_AS"/>
</dbReference>
<dbReference type="InterPro" id="IPR029021">
    <property type="entry name" value="Prot-tyrosine_phosphatase-like"/>
</dbReference>
<name>A0ABS7PSK4_9SPHN</name>
<comment type="caution">
    <text evidence="3">The sequence shown here is derived from an EMBL/GenBank/DDBJ whole genome shotgun (WGS) entry which is preliminary data.</text>
</comment>
<comment type="similarity">
    <text evidence="1">Belongs to the protein-tyrosine phosphatase family.</text>
</comment>
<proteinExistence type="inferred from homology"/>
<gene>
    <name evidence="3" type="ORF">K7G82_18605</name>
</gene>
<dbReference type="PANTHER" id="PTHR31126">
    <property type="entry name" value="TYROSINE-PROTEIN PHOSPHATASE"/>
    <property type="match status" value="1"/>
</dbReference>
<dbReference type="Pfam" id="PF13350">
    <property type="entry name" value="Y_phosphatase3"/>
    <property type="match status" value="1"/>
</dbReference>
<dbReference type="PANTHER" id="PTHR31126:SF1">
    <property type="entry name" value="TYROSINE SPECIFIC PROTEIN PHOSPHATASES DOMAIN-CONTAINING PROTEIN"/>
    <property type="match status" value="1"/>
</dbReference>
<dbReference type="InterPro" id="IPR000387">
    <property type="entry name" value="Tyr_Pase_dom"/>
</dbReference>
<dbReference type="PROSITE" id="PS50056">
    <property type="entry name" value="TYR_PHOSPHATASE_2"/>
    <property type="match status" value="1"/>
</dbReference>
<dbReference type="Proteomes" id="UP000706039">
    <property type="component" value="Unassembled WGS sequence"/>
</dbReference>
<evidence type="ECO:0000313" key="3">
    <source>
        <dbReference type="EMBL" id="MBY8824322.1"/>
    </source>
</evidence>
<evidence type="ECO:0000259" key="2">
    <source>
        <dbReference type="PROSITE" id="PS50056"/>
    </source>
</evidence>
<evidence type="ECO:0000256" key="1">
    <source>
        <dbReference type="ARBA" id="ARBA00009580"/>
    </source>
</evidence>
<feature type="domain" description="Tyrosine specific protein phosphatases" evidence="2">
    <location>
        <begin position="127"/>
        <end position="167"/>
    </location>
</feature>
<protein>
    <submittedName>
        <fullName evidence="3">Tyrosine-protein phosphatase</fullName>
    </submittedName>
</protein>
<organism evidence="3 4">
    <name type="scientific">Sphingomonas colocasiae</name>
    <dbReference type="NCBI Taxonomy" id="1848973"/>
    <lineage>
        <taxon>Bacteria</taxon>
        <taxon>Pseudomonadati</taxon>
        <taxon>Pseudomonadota</taxon>
        <taxon>Alphaproteobacteria</taxon>
        <taxon>Sphingomonadales</taxon>
        <taxon>Sphingomonadaceae</taxon>
        <taxon>Sphingomonas</taxon>
    </lineage>
</organism>
<sequence length="265" mass="28856">MTGRAGGNALRLACAPNFRDLGGLPTMDGGQVRPGRLFRSDFVHRPDGDDLAALEGCGIGLVLDLRSASEVTSHPNHYWHARDVEVLTFDIGTDVRAKGSFWDVLREDASPPRVEALIHSIYRSIPIAVAPALTTLFDRLSRPDALGVLLHCTAGKDRTGVAVALLLHALGVTREAIVADYLETCERLTDRVLARARKTMTEVAGKPLEEASLRYLTHVEAAFLDQSWSRLDRKYGGADAFLETEAGLDEARRAALRAALVQGYN</sequence>
<dbReference type="SUPFAM" id="SSF52799">
    <property type="entry name" value="(Phosphotyrosine protein) phosphatases II"/>
    <property type="match status" value="1"/>
</dbReference>
<keyword evidence="4" id="KW-1185">Reference proteome</keyword>
<reference evidence="3 4" key="1">
    <citation type="submission" date="2021-08" db="EMBL/GenBank/DDBJ databases">
        <authorList>
            <person name="Tuo L."/>
        </authorList>
    </citation>
    <scope>NUCLEOTIDE SEQUENCE [LARGE SCALE GENOMIC DNA]</scope>
    <source>
        <strain evidence="3 4">JCM 31229</strain>
    </source>
</reference>
<dbReference type="EMBL" id="JAINVV010000008">
    <property type="protein sequence ID" value="MBY8824322.1"/>
    <property type="molecule type" value="Genomic_DNA"/>
</dbReference>
<accession>A0ABS7PSK4</accession>
<dbReference type="RefSeq" id="WP_222991394.1">
    <property type="nucleotide sequence ID" value="NZ_JAINVV010000008.1"/>
</dbReference>